<evidence type="ECO:0000313" key="3">
    <source>
        <dbReference type="Proteomes" id="UP001165653"/>
    </source>
</evidence>
<evidence type="ECO:0000313" key="2">
    <source>
        <dbReference type="EMBL" id="MCW1913783.1"/>
    </source>
</evidence>
<dbReference type="RefSeq" id="WP_264513284.1">
    <property type="nucleotide sequence ID" value="NZ_JAPDDR010000004.1"/>
</dbReference>
<dbReference type="PROSITE" id="PS51257">
    <property type="entry name" value="PROKAR_LIPOPROTEIN"/>
    <property type="match status" value="1"/>
</dbReference>
<sequence>MKSFCVLAAISLASCAQVNSIKTATVSGVSKMGQGVSKISAVSKEGIANLMPGPKIPVVQVRPEALKDQPTGQEQAVAFERGRQKRGFWGSLFQGPVNFEEPDLPMDTGLMEGELLPTKLE</sequence>
<protein>
    <submittedName>
        <fullName evidence="2">Uncharacterized protein</fullName>
    </submittedName>
</protein>
<keyword evidence="1" id="KW-0732">Signal</keyword>
<reference evidence="2" key="1">
    <citation type="submission" date="2022-10" db="EMBL/GenBank/DDBJ databases">
        <title>Luteolibacter sp. GHJ8, whole genome shotgun sequencing project.</title>
        <authorList>
            <person name="Zhao G."/>
            <person name="Shen L."/>
        </authorList>
    </citation>
    <scope>NUCLEOTIDE SEQUENCE</scope>
    <source>
        <strain evidence="2">GHJ8</strain>
    </source>
</reference>
<organism evidence="2 3">
    <name type="scientific">Luteolibacter rhizosphaerae</name>
    <dbReference type="NCBI Taxonomy" id="2989719"/>
    <lineage>
        <taxon>Bacteria</taxon>
        <taxon>Pseudomonadati</taxon>
        <taxon>Verrucomicrobiota</taxon>
        <taxon>Verrucomicrobiia</taxon>
        <taxon>Verrucomicrobiales</taxon>
        <taxon>Verrucomicrobiaceae</taxon>
        <taxon>Luteolibacter</taxon>
    </lineage>
</organism>
<evidence type="ECO:0000256" key="1">
    <source>
        <dbReference type="SAM" id="SignalP"/>
    </source>
</evidence>
<feature type="chain" id="PRO_5046389123" evidence="1">
    <location>
        <begin position="19"/>
        <end position="121"/>
    </location>
</feature>
<gene>
    <name evidence="2" type="ORF">OJ996_09365</name>
</gene>
<accession>A0ABT3G1S5</accession>
<name>A0ABT3G1S5_9BACT</name>
<dbReference type="Proteomes" id="UP001165653">
    <property type="component" value="Unassembled WGS sequence"/>
</dbReference>
<keyword evidence="3" id="KW-1185">Reference proteome</keyword>
<dbReference type="EMBL" id="JAPDDR010000004">
    <property type="protein sequence ID" value="MCW1913783.1"/>
    <property type="molecule type" value="Genomic_DNA"/>
</dbReference>
<feature type="signal peptide" evidence="1">
    <location>
        <begin position="1"/>
        <end position="18"/>
    </location>
</feature>
<proteinExistence type="predicted"/>
<comment type="caution">
    <text evidence="2">The sequence shown here is derived from an EMBL/GenBank/DDBJ whole genome shotgun (WGS) entry which is preliminary data.</text>
</comment>